<dbReference type="Pfam" id="PF06835">
    <property type="entry name" value="LptC"/>
    <property type="match status" value="1"/>
</dbReference>
<dbReference type="GO" id="GO:0005886">
    <property type="term" value="C:plasma membrane"/>
    <property type="evidence" value="ECO:0007669"/>
    <property type="project" value="InterPro"/>
</dbReference>
<dbReference type="InterPro" id="IPR026265">
    <property type="entry name" value="LptC"/>
</dbReference>
<reference evidence="2 3" key="1">
    <citation type="submission" date="2018-05" db="EMBL/GenBank/DDBJ databases">
        <title>A metagenomic window into the 2 km-deep terrestrial subsurface aquifer revealed taxonomically and functionally diverse microbial community comprising novel uncultured bacterial lineages.</title>
        <authorList>
            <person name="Kadnikov V.V."/>
            <person name="Mardanov A.V."/>
            <person name="Beletsky A.V."/>
            <person name="Banks D."/>
            <person name="Pimenov N.V."/>
            <person name="Frank Y.A."/>
            <person name="Karnachuk O.V."/>
            <person name="Ravin N.V."/>
        </authorList>
    </citation>
    <scope>NUCLEOTIDE SEQUENCE [LARGE SCALE GENOMIC DNA]</scope>
    <source>
        <strain evidence="2">BY5</strain>
    </source>
</reference>
<dbReference type="EMBL" id="QOQW01000002">
    <property type="protein sequence ID" value="RCK81296.1"/>
    <property type="molecule type" value="Genomic_DNA"/>
</dbReference>
<proteinExistence type="predicted"/>
<comment type="caution">
    <text evidence="2">The sequence shown here is derived from an EMBL/GenBank/DDBJ whole genome shotgun (WGS) entry which is preliminary data.</text>
</comment>
<organism evidence="2 3">
    <name type="scientific">Candidatus Ozemobacter sibiricus</name>
    <dbReference type="NCBI Taxonomy" id="2268124"/>
    <lineage>
        <taxon>Bacteria</taxon>
        <taxon>Candidatus Ozemobacteria</taxon>
        <taxon>Candidatus Ozemobacterales</taxon>
        <taxon>Candidatus Ozemobacteraceae</taxon>
        <taxon>Candidatus Ozemobacter</taxon>
    </lineage>
</organism>
<evidence type="ECO:0000256" key="1">
    <source>
        <dbReference type="SAM" id="MobiDB-lite"/>
    </source>
</evidence>
<protein>
    <recommendedName>
        <fullName evidence="4">LPS export ABC transporter periplasmic protein LptC</fullName>
    </recommendedName>
</protein>
<evidence type="ECO:0008006" key="4">
    <source>
        <dbReference type="Google" id="ProtNLM"/>
    </source>
</evidence>
<gene>
    <name evidence="2" type="ORF">OZSIB_2165</name>
</gene>
<dbReference type="Gene3D" id="2.60.450.10">
    <property type="entry name" value="Lipopolysaccharide (LPS) transport protein A like domain"/>
    <property type="match status" value="1"/>
</dbReference>
<evidence type="ECO:0000313" key="3">
    <source>
        <dbReference type="Proteomes" id="UP000252355"/>
    </source>
</evidence>
<evidence type="ECO:0000313" key="2">
    <source>
        <dbReference type="EMBL" id="RCK81296.1"/>
    </source>
</evidence>
<dbReference type="Proteomes" id="UP000252355">
    <property type="component" value="Unassembled WGS sequence"/>
</dbReference>
<dbReference type="InterPro" id="IPR010664">
    <property type="entry name" value="LipoPS_assembly_LptC-rel"/>
</dbReference>
<dbReference type="NCBIfam" id="TIGR04409">
    <property type="entry name" value="LptC_YrbK"/>
    <property type="match status" value="1"/>
</dbReference>
<accession>A0A367ZTC3</accession>
<sequence>MNIFAKGWFWFLVLLVFLVIILKDDSLEKDLRSTYAKARMRLRQVHFSEIDQGFEHARLYAVEVDMDDSQTNMNATQVQTLFFDKQVATRTGQLVASWAFKTPFEARFWGDVRLRSSDGERMRTEELRYFFSRKELYTSMPVTIWKDNMIITGREFRFNTQTRAGSLERDVLIRIWPAATSTVASPAPAIASAAAPEDAGHFVEIPSSQFEEETTPPATARPDDREPASPPAGIPKPTARPVTATSAATLPPRHATAPAGITTSTVSLTSPASPAAAATQAASASSPRPTVPRAAMAPASPSTSLTPVHPRPTRRPRR</sequence>
<feature type="region of interest" description="Disordered" evidence="1">
    <location>
        <begin position="206"/>
        <end position="318"/>
    </location>
</feature>
<name>A0A367ZTC3_9BACT</name>
<dbReference type="GO" id="GO:0015221">
    <property type="term" value="F:lipopolysaccharide transmembrane transporter activity"/>
    <property type="evidence" value="ECO:0007669"/>
    <property type="project" value="InterPro"/>
</dbReference>
<dbReference type="AlphaFoldDB" id="A0A367ZTC3"/>
<feature type="compositionally biased region" description="Low complexity" evidence="1">
    <location>
        <begin position="262"/>
        <end position="288"/>
    </location>
</feature>